<dbReference type="InterPro" id="IPR007497">
    <property type="entry name" value="SIMPL/DUF541"/>
</dbReference>
<evidence type="ECO:0000313" key="3">
    <source>
        <dbReference type="Proteomes" id="UP000319483"/>
    </source>
</evidence>
<keyword evidence="1" id="KW-0732">Signal</keyword>
<gene>
    <name evidence="2" type="ORF">FPQ15_00590</name>
</gene>
<evidence type="ECO:0000313" key="2">
    <source>
        <dbReference type="EMBL" id="TSK06366.1"/>
    </source>
</evidence>
<dbReference type="Pfam" id="PF04402">
    <property type="entry name" value="SIMPL"/>
    <property type="match status" value="2"/>
</dbReference>
<dbReference type="EMBL" id="VMHM01000001">
    <property type="protein sequence ID" value="TSK06366.1"/>
    <property type="molecule type" value="Genomic_DNA"/>
</dbReference>
<proteinExistence type="predicted"/>
<accession>A0A556SZ57</accession>
<protein>
    <submittedName>
        <fullName evidence="2">DUF541 domain-containing protein</fullName>
    </submittedName>
</protein>
<name>A0A556SZ57_9GAMM</name>
<dbReference type="Gene3D" id="3.30.70.2970">
    <property type="entry name" value="Protein of unknown function (DUF541), domain 2"/>
    <property type="match status" value="1"/>
</dbReference>
<comment type="caution">
    <text evidence="2">The sequence shown here is derived from an EMBL/GenBank/DDBJ whole genome shotgun (WGS) entry which is preliminary data.</text>
</comment>
<dbReference type="AlphaFoldDB" id="A0A556SZ57"/>
<evidence type="ECO:0000256" key="1">
    <source>
        <dbReference type="SAM" id="SignalP"/>
    </source>
</evidence>
<feature type="signal peptide" evidence="1">
    <location>
        <begin position="1"/>
        <end position="25"/>
    </location>
</feature>
<sequence length="374" mass="42867">MGYRMKKILMLITLLNIGTTFTCHAANLKNINNNEPKVEQFIYGKNLIPIGEIEASITDSIKLKPDTVEFTVTLDTDASTPSEASNINANTMKQFKDYLATLAIKDNNLITTDYGNYIQDSYEEVSEDNAQYKATLTLAININDNEKFLELNKLLDKYNINNVQQLYNSETNNAFSFSIFENAVTANKAKDMVYQKYTTITNELKNLQLDNFSITQSNTERTSPKKIDKKQHHVYNTVQIKINKLDVVSKIITKAQELKIKVNDDIFYSVSPDAIERAINDHERLLLNKLINKVERLLTKQYLVGDPKYLDMRKADYEQQSPKRRERFYGAMNMAMAPGSDDNATNKINIYAPSDFEIQLTLLGRFEIIKKVTQ</sequence>
<feature type="chain" id="PRO_5021747440" evidence="1">
    <location>
        <begin position="26"/>
        <end position="374"/>
    </location>
</feature>
<organism evidence="2 3">
    <name type="scientific">Gilliamella apicola</name>
    <dbReference type="NCBI Taxonomy" id="1196095"/>
    <lineage>
        <taxon>Bacteria</taxon>
        <taxon>Pseudomonadati</taxon>
        <taxon>Pseudomonadota</taxon>
        <taxon>Gammaproteobacteria</taxon>
        <taxon>Orbales</taxon>
        <taxon>Orbaceae</taxon>
        <taxon>Gilliamella</taxon>
    </lineage>
</organism>
<reference evidence="2 3" key="1">
    <citation type="submission" date="2019-07" db="EMBL/GenBank/DDBJ databases">
        <title>Gilliamella genomes.</title>
        <authorList>
            <person name="Zheng H."/>
        </authorList>
    </citation>
    <scope>NUCLEOTIDE SEQUENCE [LARGE SCALE GENOMIC DNA]</scope>
    <source>
        <strain evidence="2 3">W8127</strain>
    </source>
</reference>
<dbReference type="Proteomes" id="UP000319483">
    <property type="component" value="Unassembled WGS sequence"/>
</dbReference>